<feature type="transmembrane region" description="Helical" evidence="7">
    <location>
        <begin position="248"/>
        <end position="274"/>
    </location>
</feature>
<keyword evidence="5 7" id="KW-1133">Transmembrane helix</keyword>
<sequence>MTISNSNTNTKAKTKVHWRVPLASLAGTTIEWYDYYIFGLLAATGVFSRLYFPEQDPATGLLLAFVTYAVGFAARPFGGMFAGHFGDKIGRKPMLVLSLLIMGFATLSMGLLPTYAQIGVWAPILLTVLRLLQGFGAGAEWAGAAVISIEHAPPGRSGFFGSFTQMGVPAGMLLANSSVLIVNASVPAEAFDAWAWRVPFVLSVVLIVIGLIVRAKLEDSDDFKELVATKQTSKKPLGEAMRKESKGIWLVVGMRLAENSAFYLYTTFSVVYIMKTFGAERANQGTMSVLIASAIGIFAVPLWAILSDKIGRKPLYLFGSIGGLLFFPLYFVMTDSGSALLATLAIIIGLAVFHNSMYGPQAAFFAELFSTKLRYSGASMGYQFGSVLAGGIAPLVAVALLTAGDGKPGWVILYFSVIGVITVVATLLAPETLVKLDRRIAAAQELDDKNEGAAQERVSAN</sequence>
<evidence type="ECO:0000256" key="6">
    <source>
        <dbReference type="ARBA" id="ARBA00023136"/>
    </source>
</evidence>
<comment type="subcellular location">
    <subcellularLocation>
        <location evidence="1">Cell membrane</location>
        <topology evidence="1">Multi-pass membrane protein</topology>
    </subcellularLocation>
</comment>
<name>A0A4R9ANY7_9MICO</name>
<keyword evidence="3" id="KW-1003">Cell membrane</keyword>
<feature type="transmembrane region" description="Helical" evidence="7">
    <location>
        <begin position="286"/>
        <end position="306"/>
    </location>
</feature>
<dbReference type="CDD" id="cd17369">
    <property type="entry name" value="MFS_ShiA_like"/>
    <property type="match status" value="1"/>
</dbReference>
<evidence type="ECO:0000256" key="3">
    <source>
        <dbReference type="ARBA" id="ARBA00022475"/>
    </source>
</evidence>
<protein>
    <submittedName>
        <fullName evidence="9">MFS transporter</fullName>
    </submittedName>
</protein>
<comment type="caution">
    <text evidence="9">The sequence shown here is derived from an EMBL/GenBank/DDBJ whole genome shotgun (WGS) entry which is preliminary data.</text>
</comment>
<keyword evidence="10" id="KW-1185">Reference proteome</keyword>
<feature type="transmembrane region" description="Helical" evidence="7">
    <location>
        <begin position="159"/>
        <end position="182"/>
    </location>
</feature>
<feature type="transmembrane region" description="Helical" evidence="7">
    <location>
        <begin position="409"/>
        <end position="429"/>
    </location>
</feature>
<feature type="transmembrane region" description="Helical" evidence="7">
    <location>
        <begin position="339"/>
        <end position="359"/>
    </location>
</feature>
<dbReference type="InterPro" id="IPR011701">
    <property type="entry name" value="MFS"/>
</dbReference>
<dbReference type="RefSeq" id="WP_134555225.1">
    <property type="nucleotide sequence ID" value="NZ_SOHK01000009.1"/>
</dbReference>
<dbReference type="GO" id="GO:0022857">
    <property type="term" value="F:transmembrane transporter activity"/>
    <property type="evidence" value="ECO:0007669"/>
    <property type="project" value="InterPro"/>
</dbReference>
<evidence type="ECO:0000256" key="1">
    <source>
        <dbReference type="ARBA" id="ARBA00004651"/>
    </source>
</evidence>
<evidence type="ECO:0000259" key="8">
    <source>
        <dbReference type="PROSITE" id="PS50850"/>
    </source>
</evidence>
<feature type="transmembrane region" description="Helical" evidence="7">
    <location>
        <begin position="94"/>
        <end position="115"/>
    </location>
</feature>
<feature type="transmembrane region" description="Helical" evidence="7">
    <location>
        <begin position="194"/>
        <end position="213"/>
    </location>
</feature>
<feature type="transmembrane region" description="Helical" evidence="7">
    <location>
        <begin position="58"/>
        <end position="82"/>
    </location>
</feature>
<dbReference type="SUPFAM" id="SSF103473">
    <property type="entry name" value="MFS general substrate transporter"/>
    <property type="match status" value="1"/>
</dbReference>
<dbReference type="EMBL" id="SOHK01000009">
    <property type="protein sequence ID" value="TFD66719.1"/>
    <property type="molecule type" value="Genomic_DNA"/>
</dbReference>
<gene>
    <name evidence="9" type="ORF">E3T47_05945</name>
</gene>
<dbReference type="GO" id="GO:0005886">
    <property type="term" value="C:plasma membrane"/>
    <property type="evidence" value="ECO:0007669"/>
    <property type="project" value="UniProtKB-SubCell"/>
</dbReference>
<dbReference type="PANTHER" id="PTHR43045">
    <property type="entry name" value="SHIKIMATE TRANSPORTER"/>
    <property type="match status" value="1"/>
</dbReference>
<dbReference type="OrthoDB" id="8953821at2"/>
<dbReference type="InterPro" id="IPR020846">
    <property type="entry name" value="MFS_dom"/>
</dbReference>
<keyword evidence="2" id="KW-0813">Transport</keyword>
<reference evidence="9 10" key="1">
    <citation type="submission" date="2019-03" db="EMBL/GenBank/DDBJ databases">
        <title>Genomics of glacier-inhabiting Cryobacterium strains.</title>
        <authorList>
            <person name="Liu Q."/>
            <person name="Xin Y.-H."/>
        </authorList>
    </citation>
    <scope>NUCLEOTIDE SEQUENCE [LARGE SCALE GENOMIC DNA]</scope>
    <source>
        <strain evidence="9 10">Sr36</strain>
    </source>
</reference>
<evidence type="ECO:0000256" key="2">
    <source>
        <dbReference type="ARBA" id="ARBA00022448"/>
    </source>
</evidence>
<dbReference type="Gene3D" id="1.20.1250.20">
    <property type="entry name" value="MFS general substrate transporter like domains"/>
    <property type="match status" value="1"/>
</dbReference>
<proteinExistence type="predicted"/>
<evidence type="ECO:0000313" key="10">
    <source>
        <dbReference type="Proteomes" id="UP000298154"/>
    </source>
</evidence>
<accession>A0A4R9ANY7</accession>
<feature type="transmembrane region" description="Helical" evidence="7">
    <location>
        <begin position="380"/>
        <end position="403"/>
    </location>
</feature>
<feature type="transmembrane region" description="Helical" evidence="7">
    <location>
        <begin position="315"/>
        <end position="333"/>
    </location>
</feature>
<dbReference type="Proteomes" id="UP000298154">
    <property type="component" value="Unassembled WGS sequence"/>
</dbReference>
<dbReference type="InterPro" id="IPR036259">
    <property type="entry name" value="MFS_trans_sf"/>
</dbReference>
<keyword evidence="6 7" id="KW-0472">Membrane</keyword>
<evidence type="ECO:0000256" key="5">
    <source>
        <dbReference type="ARBA" id="ARBA00022989"/>
    </source>
</evidence>
<organism evidence="9 10">
    <name type="scientific">Cryobacterium ruanii</name>
    <dbReference type="NCBI Taxonomy" id="1259197"/>
    <lineage>
        <taxon>Bacteria</taxon>
        <taxon>Bacillati</taxon>
        <taxon>Actinomycetota</taxon>
        <taxon>Actinomycetes</taxon>
        <taxon>Micrococcales</taxon>
        <taxon>Microbacteriaceae</taxon>
        <taxon>Cryobacterium</taxon>
    </lineage>
</organism>
<evidence type="ECO:0000256" key="7">
    <source>
        <dbReference type="SAM" id="Phobius"/>
    </source>
</evidence>
<evidence type="ECO:0000256" key="4">
    <source>
        <dbReference type="ARBA" id="ARBA00022692"/>
    </source>
</evidence>
<keyword evidence="4 7" id="KW-0812">Transmembrane</keyword>
<dbReference type="PROSITE" id="PS50850">
    <property type="entry name" value="MFS"/>
    <property type="match status" value="1"/>
</dbReference>
<dbReference type="PANTHER" id="PTHR43045:SF1">
    <property type="entry name" value="SHIKIMATE TRANSPORTER"/>
    <property type="match status" value="1"/>
</dbReference>
<dbReference type="Pfam" id="PF07690">
    <property type="entry name" value="MFS_1"/>
    <property type="match status" value="1"/>
</dbReference>
<evidence type="ECO:0000313" key="9">
    <source>
        <dbReference type="EMBL" id="TFD66719.1"/>
    </source>
</evidence>
<feature type="domain" description="Major facilitator superfamily (MFS) profile" evidence="8">
    <location>
        <begin position="20"/>
        <end position="434"/>
    </location>
</feature>
<dbReference type="AlphaFoldDB" id="A0A4R9ANY7"/>